<protein>
    <submittedName>
        <fullName evidence="4">V-type ATP synthase subunit D</fullName>
    </submittedName>
</protein>
<comment type="caution">
    <text evidence="4">The sequence shown here is derived from an EMBL/GenBank/DDBJ whole genome shotgun (WGS) entry which is preliminary data.</text>
</comment>
<accession>A0A1E5JPQ3</accession>
<keyword evidence="5" id="KW-1185">Reference proteome</keyword>
<reference evidence="4 5" key="1">
    <citation type="submission" date="2016-02" db="EMBL/GenBank/DDBJ databases">
        <title>Secondary metabolites in Legionella.</title>
        <authorList>
            <person name="Tobias N.J."/>
            <person name="Bode H.B."/>
        </authorList>
    </citation>
    <scope>NUCLEOTIDE SEQUENCE [LARGE SCALE GENOMIC DNA]</scope>
    <source>
        <strain evidence="4 5">DSM 19216</strain>
    </source>
</reference>
<evidence type="ECO:0000256" key="3">
    <source>
        <dbReference type="ARBA" id="ARBA00023065"/>
    </source>
</evidence>
<proteinExistence type="inferred from homology"/>
<dbReference type="PATRIC" id="fig|45071.7.peg.3207"/>
<dbReference type="InterPro" id="IPR002699">
    <property type="entry name" value="V_ATPase_D"/>
</dbReference>
<gene>
    <name evidence="4" type="primary">atpD_2</name>
    <name evidence="4" type="ORF">lpari_02996</name>
</gene>
<dbReference type="EMBL" id="LSOG01000081">
    <property type="protein sequence ID" value="OEH46018.1"/>
    <property type="molecule type" value="Genomic_DNA"/>
</dbReference>
<comment type="similarity">
    <text evidence="1">Belongs to the V-ATPase D subunit family.</text>
</comment>
<evidence type="ECO:0000313" key="5">
    <source>
        <dbReference type="Proteomes" id="UP000095229"/>
    </source>
</evidence>
<keyword evidence="3" id="KW-0406">Ion transport</keyword>
<keyword evidence="2" id="KW-0813">Transport</keyword>
<sequence>MVTSAKNMFSELIQIREISLAEENIVGVKLPVLKALVFNRKHYSYFNTPQWIEKFIEVLQKKIELKLLLQISIERQRLLSKAIQTVTQRKNLFEKVLIPKALNNIRLIQIFLSDNERAAVVRSKIAKKKRIPI</sequence>
<dbReference type="PANTHER" id="PTHR11671">
    <property type="entry name" value="V-TYPE ATP SYNTHASE SUBUNIT D"/>
    <property type="match status" value="1"/>
</dbReference>
<dbReference type="AlphaFoldDB" id="A0A1E5JPQ3"/>
<dbReference type="Proteomes" id="UP000095229">
    <property type="component" value="Unassembled WGS sequence"/>
</dbReference>
<organism evidence="4 5">
    <name type="scientific">Legionella parisiensis</name>
    <dbReference type="NCBI Taxonomy" id="45071"/>
    <lineage>
        <taxon>Bacteria</taxon>
        <taxon>Pseudomonadati</taxon>
        <taxon>Pseudomonadota</taxon>
        <taxon>Gammaproteobacteria</taxon>
        <taxon>Legionellales</taxon>
        <taxon>Legionellaceae</taxon>
        <taxon>Legionella</taxon>
    </lineage>
</organism>
<name>A0A1E5JPQ3_9GAMM</name>
<dbReference type="Pfam" id="PF01813">
    <property type="entry name" value="ATP-synt_D"/>
    <property type="match status" value="1"/>
</dbReference>
<evidence type="ECO:0000313" key="4">
    <source>
        <dbReference type="EMBL" id="OEH46018.1"/>
    </source>
</evidence>
<dbReference type="STRING" id="45071.Lpar_0527"/>
<evidence type="ECO:0000256" key="2">
    <source>
        <dbReference type="ARBA" id="ARBA00022448"/>
    </source>
</evidence>
<dbReference type="GO" id="GO:0046961">
    <property type="term" value="F:proton-transporting ATPase activity, rotational mechanism"/>
    <property type="evidence" value="ECO:0007669"/>
    <property type="project" value="InterPro"/>
</dbReference>
<evidence type="ECO:0000256" key="1">
    <source>
        <dbReference type="ARBA" id="ARBA00005850"/>
    </source>
</evidence>
<dbReference type="Gene3D" id="1.10.287.3240">
    <property type="match status" value="1"/>
</dbReference>